<reference evidence="14 15" key="1">
    <citation type="journal article" date="2013" name="Genome Announc.">
        <title>Draft Genome Sequence of the Cellulolytic Bacterium Clostridium papyrosolvens C7 (ATCC 700395).</title>
        <authorList>
            <person name="Zepeda V."/>
            <person name="Dassa B."/>
            <person name="Borovok I."/>
            <person name="Lamed R."/>
            <person name="Bayer E.A."/>
            <person name="Cate J.H."/>
        </authorList>
    </citation>
    <scope>NUCLEOTIDE SEQUENCE [LARGE SCALE GENOMIC DNA]</scope>
    <source>
        <strain evidence="14 15">C7</strain>
    </source>
</reference>
<dbReference type="Gene3D" id="1.10.10.160">
    <property type="match status" value="1"/>
</dbReference>
<dbReference type="InterPro" id="IPR027417">
    <property type="entry name" value="P-loop_NTPase"/>
</dbReference>
<dbReference type="PROSITE" id="PS51198">
    <property type="entry name" value="UVRD_HELICASE_ATP_BIND"/>
    <property type="match status" value="1"/>
</dbReference>
<dbReference type="GO" id="GO:0000725">
    <property type="term" value="P:recombinational repair"/>
    <property type="evidence" value="ECO:0007669"/>
    <property type="project" value="TreeGrafter"/>
</dbReference>
<protein>
    <recommendedName>
        <fullName evidence="9">DNA 3'-5' helicase</fullName>
        <ecNumber evidence="9">5.6.2.4</ecNumber>
    </recommendedName>
</protein>
<feature type="domain" description="UvrD-like helicase C-terminal" evidence="13">
    <location>
        <begin position="302"/>
        <end position="569"/>
    </location>
</feature>
<name>U4R392_9FIRM</name>
<dbReference type="InterPro" id="IPR000212">
    <property type="entry name" value="DNA_helicase_UvrD/REP"/>
</dbReference>
<evidence type="ECO:0000256" key="2">
    <source>
        <dbReference type="ARBA" id="ARBA00022741"/>
    </source>
</evidence>
<evidence type="ECO:0000256" key="9">
    <source>
        <dbReference type="ARBA" id="ARBA00034808"/>
    </source>
</evidence>
<dbReference type="InterPro" id="IPR013986">
    <property type="entry name" value="DExx_box_DNA_helicase_dom_sf"/>
</dbReference>
<evidence type="ECO:0000313" key="15">
    <source>
        <dbReference type="Proteomes" id="UP000016860"/>
    </source>
</evidence>
<evidence type="ECO:0000256" key="6">
    <source>
        <dbReference type="ARBA" id="ARBA00023125"/>
    </source>
</evidence>
<dbReference type="STRING" id="1330534.L323_07025"/>
<keyword evidence="3 11" id="KW-0378">Hydrolase</keyword>
<dbReference type="Pfam" id="PF00580">
    <property type="entry name" value="UvrD-helicase"/>
    <property type="match status" value="1"/>
</dbReference>
<comment type="similarity">
    <text evidence="1">Belongs to the helicase family. UvrD subfamily.</text>
</comment>
<dbReference type="PATRIC" id="fig|1330534.3.peg.1404"/>
<dbReference type="GO" id="GO:0003677">
    <property type="term" value="F:DNA binding"/>
    <property type="evidence" value="ECO:0007669"/>
    <property type="project" value="UniProtKB-KW"/>
</dbReference>
<evidence type="ECO:0000256" key="8">
    <source>
        <dbReference type="ARBA" id="ARBA00034617"/>
    </source>
</evidence>
<dbReference type="GO" id="GO:0043138">
    <property type="term" value="F:3'-5' DNA helicase activity"/>
    <property type="evidence" value="ECO:0007669"/>
    <property type="project" value="UniProtKB-EC"/>
</dbReference>
<evidence type="ECO:0000259" key="13">
    <source>
        <dbReference type="PROSITE" id="PS51217"/>
    </source>
</evidence>
<comment type="catalytic activity">
    <reaction evidence="8">
        <text>Couples ATP hydrolysis with the unwinding of duplex DNA by translocating in the 3'-5' direction.</text>
        <dbReference type="EC" id="5.6.2.4"/>
    </reaction>
</comment>
<dbReference type="PROSITE" id="PS51217">
    <property type="entry name" value="UVRD_HELICASE_CTER"/>
    <property type="match status" value="1"/>
</dbReference>
<feature type="binding site" evidence="11">
    <location>
        <begin position="44"/>
        <end position="51"/>
    </location>
    <ligand>
        <name>ATP</name>
        <dbReference type="ChEBI" id="CHEBI:30616"/>
    </ligand>
</feature>
<evidence type="ECO:0000313" key="14">
    <source>
        <dbReference type="EMBL" id="EPR12804.1"/>
    </source>
</evidence>
<dbReference type="InterPro" id="IPR014017">
    <property type="entry name" value="DNA_helicase_UvrD-like_C"/>
</dbReference>
<keyword evidence="7" id="KW-0413">Isomerase</keyword>
<dbReference type="RefSeq" id="WP_020814969.1">
    <property type="nucleotide sequence ID" value="NZ_ATAY01000023.1"/>
</dbReference>
<dbReference type="EMBL" id="ATAY01000023">
    <property type="protein sequence ID" value="EPR12804.1"/>
    <property type="molecule type" value="Genomic_DNA"/>
</dbReference>
<dbReference type="InterPro" id="IPR014016">
    <property type="entry name" value="UvrD-like_ATP-bd"/>
</dbReference>
<accession>U4R392</accession>
<evidence type="ECO:0000256" key="11">
    <source>
        <dbReference type="PROSITE-ProRule" id="PRU00560"/>
    </source>
</evidence>
<comment type="caution">
    <text evidence="14">The sequence shown here is derived from an EMBL/GenBank/DDBJ whole genome shotgun (WGS) entry which is preliminary data.</text>
</comment>
<gene>
    <name evidence="14" type="ORF">L323_07025</name>
</gene>
<organism evidence="14 15">
    <name type="scientific">Ruminiclostridium papyrosolvens C7</name>
    <dbReference type="NCBI Taxonomy" id="1330534"/>
    <lineage>
        <taxon>Bacteria</taxon>
        <taxon>Bacillati</taxon>
        <taxon>Bacillota</taxon>
        <taxon>Clostridia</taxon>
        <taxon>Eubacteriales</taxon>
        <taxon>Oscillospiraceae</taxon>
        <taxon>Ruminiclostridium</taxon>
    </lineage>
</organism>
<sequence length="707" mass="82328">MTQSEIDREYNKSTDITIEDDFKDLSLEQREAVLTVKGPVLLIAGPGSGKTTVIVNRVYNLIKSGVNPKSILTLTFNKAAQLEMERRFKKYYGSSIKEKVQFATLHSFCNRVVRDYERMKGQSLRRIEGMEEDINKKMLLKDMYHSIYNSKLNEDELDNLINEISYIKNKMIKNADDSFFSSKKFSKVYKTYEEYKKKNLMIDFDDMLTYAYSILSRYPQVLKEYKKQYNYIQVDEGQDLSNIQFAILKLLAGPDGNIFIVADDDQSIYRFRGAEPQYILDISHEFDNLRLFRLENNFRSSSNIVDLTSKFIMKNDKRYLKSHKTNNKKAEDPMILRAENESRQQDILLKKIEEVLKEKKTKSIGVLYRNNLSSILVSDKLQRNGISFKIRQNTLFYFKHWLVQEVCAFLLFALDGCDTESFTKICFRMNRFISKTMLECSLQGEGSENVIDRIIKSHDLKPFQLTAMRELKGEFASLAKKNPWSALEYIKNNFRYLESIKDYSAISGQSFDYLNRLYGILHGISIDCPTISSFLVRLQELEQIFMDGGYKHDSEKNQITLSTLHSSKGLEYDNVFMIDLINSEIPGDKVLENSEKIVLEEERRLFYVGMTRARKKLYLLYPDTVNNEKVIPSIFVNEVVQLLQKDIIVNIGEGKFVSHAKFGRGVVVSIEQDPLADKNIIEIKFFKVGCRKFDLQLCLNNKLLKFE</sequence>
<dbReference type="GO" id="GO:0005524">
    <property type="term" value="F:ATP binding"/>
    <property type="evidence" value="ECO:0007669"/>
    <property type="project" value="UniProtKB-UniRule"/>
</dbReference>
<dbReference type="CDD" id="cd18807">
    <property type="entry name" value="SF1_C_UvrD"/>
    <property type="match status" value="1"/>
</dbReference>
<dbReference type="Gene3D" id="3.40.50.300">
    <property type="entry name" value="P-loop containing nucleotide triphosphate hydrolases"/>
    <property type="match status" value="2"/>
</dbReference>
<keyword evidence="5 11" id="KW-0067">ATP-binding</keyword>
<proteinExistence type="inferred from homology"/>
<evidence type="ECO:0000256" key="10">
    <source>
        <dbReference type="ARBA" id="ARBA00048988"/>
    </source>
</evidence>
<evidence type="ECO:0000256" key="7">
    <source>
        <dbReference type="ARBA" id="ARBA00023235"/>
    </source>
</evidence>
<dbReference type="PANTHER" id="PTHR11070:SF2">
    <property type="entry name" value="ATP-DEPENDENT DNA HELICASE SRS2"/>
    <property type="match status" value="1"/>
</dbReference>
<keyword evidence="2 11" id="KW-0547">Nucleotide-binding</keyword>
<dbReference type="CDD" id="cd17932">
    <property type="entry name" value="DEXQc_UvrD"/>
    <property type="match status" value="1"/>
</dbReference>
<dbReference type="OrthoDB" id="9810135at2"/>
<feature type="domain" description="UvrD-like helicase ATP-binding" evidence="12">
    <location>
        <begin position="23"/>
        <end position="301"/>
    </location>
</feature>
<evidence type="ECO:0000256" key="1">
    <source>
        <dbReference type="ARBA" id="ARBA00009922"/>
    </source>
</evidence>
<dbReference type="Pfam" id="PF13361">
    <property type="entry name" value="UvrD_C"/>
    <property type="match status" value="1"/>
</dbReference>
<evidence type="ECO:0000256" key="5">
    <source>
        <dbReference type="ARBA" id="ARBA00022840"/>
    </source>
</evidence>
<dbReference type="SUPFAM" id="SSF52540">
    <property type="entry name" value="P-loop containing nucleoside triphosphate hydrolases"/>
    <property type="match status" value="1"/>
</dbReference>
<comment type="catalytic activity">
    <reaction evidence="10">
        <text>ATP + H2O = ADP + phosphate + H(+)</text>
        <dbReference type="Rhea" id="RHEA:13065"/>
        <dbReference type="ChEBI" id="CHEBI:15377"/>
        <dbReference type="ChEBI" id="CHEBI:15378"/>
        <dbReference type="ChEBI" id="CHEBI:30616"/>
        <dbReference type="ChEBI" id="CHEBI:43474"/>
        <dbReference type="ChEBI" id="CHEBI:456216"/>
        <dbReference type="EC" id="5.6.2.4"/>
    </reaction>
</comment>
<dbReference type="Proteomes" id="UP000016860">
    <property type="component" value="Unassembled WGS sequence"/>
</dbReference>
<dbReference type="PANTHER" id="PTHR11070">
    <property type="entry name" value="UVRD / RECB / PCRA DNA HELICASE FAMILY MEMBER"/>
    <property type="match status" value="1"/>
</dbReference>
<dbReference type="AlphaFoldDB" id="U4R392"/>
<evidence type="ECO:0000256" key="4">
    <source>
        <dbReference type="ARBA" id="ARBA00022806"/>
    </source>
</evidence>
<dbReference type="EC" id="5.6.2.4" evidence="9"/>
<dbReference type="Gene3D" id="1.10.486.10">
    <property type="entry name" value="PCRA, domain 4"/>
    <property type="match status" value="1"/>
</dbReference>
<dbReference type="GO" id="GO:0016887">
    <property type="term" value="F:ATP hydrolysis activity"/>
    <property type="evidence" value="ECO:0007669"/>
    <property type="project" value="RHEA"/>
</dbReference>
<keyword evidence="4 11" id="KW-0347">Helicase</keyword>
<evidence type="ECO:0000256" key="3">
    <source>
        <dbReference type="ARBA" id="ARBA00022801"/>
    </source>
</evidence>
<keyword evidence="6" id="KW-0238">DNA-binding</keyword>
<evidence type="ECO:0000259" key="12">
    <source>
        <dbReference type="PROSITE" id="PS51198"/>
    </source>
</evidence>